<gene>
    <name evidence="1" type="ORF">QQ91_0010780</name>
</gene>
<sequence length="116" mass="13128">MSRVKTITRQDLLQAGATAYLVKLITHSLHPIAVQDQQNIYALNDVISAVRHQLRHPRTRPQTQLALEQLLSQLISRLDNVIEAPFGKKAEERIGFHIDRILGRSPSQKPHPSPDD</sequence>
<accession>A0ABD4T3W5</accession>
<comment type="caution">
    <text evidence="1">The sequence shown here is derived from an EMBL/GenBank/DDBJ whole genome shotgun (WGS) entry which is preliminary data.</text>
</comment>
<dbReference type="EMBL" id="JTHE03000061">
    <property type="protein sequence ID" value="MCM1983300.1"/>
    <property type="molecule type" value="Genomic_DNA"/>
</dbReference>
<dbReference type="Proteomes" id="UP000031561">
    <property type="component" value="Unassembled WGS sequence"/>
</dbReference>
<dbReference type="AlphaFoldDB" id="A0ABD4T3W5"/>
<proteinExistence type="predicted"/>
<evidence type="ECO:0000313" key="1">
    <source>
        <dbReference type="EMBL" id="MCM1983300.1"/>
    </source>
</evidence>
<protein>
    <submittedName>
        <fullName evidence="1">Uncharacterized protein</fullName>
    </submittedName>
</protein>
<reference evidence="1 2" key="1">
    <citation type="journal article" date="2015" name="Genome Announc.">
        <title>Draft Genome Sequence of Filamentous Marine Cyanobacterium Lyngbya confervoides Strain BDU141951.</title>
        <authorList>
            <person name="Chandrababunaidu M.M."/>
            <person name="Sen D."/>
            <person name="Tripathy S."/>
        </authorList>
    </citation>
    <scope>NUCLEOTIDE SEQUENCE [LARGE SCALE GENOMIC DNA]</scope>
    <source>
        <strain evidence="1 2">BDU141951</strain>
    </source>
</reference>
<organism evidence="1 2">
    <name type="scientific">Lyngbya confervoides BDU141951</name>
    <dbReference type="NCBI Taxonomy" id="1574623"/>
    <lineage>
        <taxon>Bacteria</taxon>
        <taxon>Bacillati</taxon>
        <taxon>Cyanobacteriota</taxon>
        <taxon>Cyanophyceae</taxon>
        <taxon>Oscillatoriophycideae</taxon>
        <taxon>Oscillatoriales</taxon>
        <taxon>Microcoleaceae</taxon>
        <taxon>Lyngbya</taxon>
    </lineage>
</organism>
<evidence type="ECO:0000313" key="2">
    <source>
        <dbReference type="Proteomes" id="UP000031561"/>
    </source>
</evidence>
<dbReference type="RefSeq" id="WP_166274960.1">
    <property type="nucleotide sequence ID" value="NZ_JTHE03000061.1"/>
</dbReference>
<name>A0ABD4T3W5_9CYAN</name>
<keyword evidence="2" id="KW-1185">Reference proteome</keyword>